<sequence>MKIPLFDLTRQYIKIRQEILTEIDKVISSGRVILGENVSLFEEEIANFVGVKHAIGVANGSDALFIALKALGIGEGDYVITTPYTFFATVSCITRNRAIPIFVDIDPVTYNIDLDKVEEVLTSHPNRDRIKAFIPVHLFGQTVNLERLEYIKQKYGIKILEDCAQSIGSTWTYSDGTVKRSGSIGDAAVFSFFPTKNLGAYGDGGMIVANDDEIAEFCRSFRVHGSKTKYVHDVVGINSRLDEIQAAVLRVKFRYLQEYTNKRREIAKEYQKLFEDTKSVKEMIVWPNVPDDNSHVFHQYVIRVKNGQRDVLREFLKEKGIGTSIYYPMGLHQQKCFAYLNIPKGSLPETERASKESLALPIFPELKIKEVEYIVLKILEYRGG</sequence>
<dbReference type="GO" id="GO:0000271">
    <property type="term" value="P:polysaccharide biosynthetic process"/>
    <property type="evidence" value="ECO:0007669"/>
    <property type="project" value="TreeGrafter"/>
</dbReference>
<evidence type="ECO:0000256" key="5">
    <source>
        <dbReference type="RuleBase" id="RU004508"/>
    </source>
</evidence>
<dbReference type="RefSeq" id="WP_047753656.1">
    <property type="nucleotide sequence ID" value="NZ_CAJUHA010000002.1"/>
</dbReference>
<dbReference type="PIRSF" id="PIRSF000390">
    <property type="entry name" value="PLP_StrS"/>
    <property type="match status" value="1"/>
</dbReference>
<evidence type="ECO:0000256" key="3">
    <source>
        <dbReference type="PIRSR" id="PIRSR000390-1"/>
    </source>
</evidence>
<proteinExistence type="inferred from homology"/>
<evidence type="ECO:0000313" key="7">
    <source>
        <dbReference type="Proteomes" id="UP000035159"/>
    </source>
</evidence>
<reference evidence="6 7" key="1">
    <citation type="submission" date="2015-04" db="EMBL/GenBank/DDBJ databases">
        <title>Complete Genome Sequence of Kosmotoga pacifica SLHLJ1.</title>
        <authorList>
            <person name="Jiang L.J."/>
            <person name="Shao Z.Z."/>
            <person name="Jebbar M."/>
        </authorList>
    </citation>
    <scope>NUCLEOTIDE SEQUENCE [LARGE SCALE GENOMIC DNA]</scope>
    <source>
        <strain evidence="6 7">SLHLJ1</strain>
    </source>
</reference>
<feature type="modified residue" description="N6-(pyridoxal phosphate)lysine" evidence="4">
    <location>
        <position position="196"/>
    </location>
</feature>
<dbReference type="FunFam" id="3.40.640.10:FF:000089">
    <property type="entry name" value="Aminotransferase, DegT/DnrJ/EryC1/StrS family"/>
    <property type="match status" value="1"/>
</dbReference>
<dbReference type="PANTHER" id="PTHR30244:SF36">
    <property type="entry name" value="3-OXO-GLUCOSE-6-PHOSPHATE:GLUTAMATE AMINOTRANSFERASE"/>
    <property type="match status" value="1"/>
</dbReference>
<dbReference type="AlphaFoldDB" id="A0A0G2Z8X3"/>
<gene>
    <name evidence="6" type="ORF">IX53_00310</name>
</gene>
<dbReference type="PANTHER" id="PTHR30244">
    <property type="entry name" value="TRANSAMINASE"/>
    <property type="match status" value="1"/>
</dbReference>
<dbReference type="InterPro" id="IPR000653">
    <property type="entry name" value="DegT/StrS_aminotransferase"/>
</dbReference>
<dbReference type="PATRIC" id="fig|1330330.3.peg.58"/>
<comment type="similarity">
    <text evidence="2 5">Belongs to the DegT/DnrJ/EryC1 family.</text>
</comment>
<keyword evidence="7" id="KW-1185">Reference proteome</keyword>
<evidence type="ECO:0000256" key="1">
    <source>
        <dbReference type="ARBA" id="ARBA00022898"/>
    </source>
</evidence>
<keyword evidence="1 4" id="KW-0663">Pyridoxal phosphate</keyword>
<dbReference type="InterPro" id="IPR015424">
    <property type="entry name" value="PyrdxlP-dep_Trfase"/>
</dbReference>
<dbReference type="Pfam" id="PF01041">
    <property type="entry name" value="DegT_DnrJ_EryC1"/>
    <property type="match status" value="1"/>
</dbReference>
<name>A0A0G2Z8X3_9BACT</name>
<evidence type="ECO:0000256" key="4">
    <source>
        <dbReference type="PIRSR" id="PIRSR000390-2"/>
    </source>
</evidence>
<dbReference type="InterPro" id="IPR015422">
    <property type="entry name" value="PyrdxlP-dep_Trfase_small"/>
</dbReference>
<accession>A0A0G2Z8X3</accession>
<dbReference type="SUPFAM" id="SSF53383">
    <property type="entry name" value="PLP-dependent transferases"/>
    <property type="match status" value="1"/>
</dbReference>
<dbReference type="EMBL" id="CP011232">
    <property type="protein sequence ID" value="AKI96521.1"/>
    <property type="molecule type" value="Genomic_DNA"/>
</dbReference>
<dbReference type="CDD" id="cd00616">
    <property type="entry name" value="AHBA_syn"/>
    <property type="match status" value="1"/>
</dbReference>
<protein>
    <submittedName>
        <fullName evidence="6">Pleiotropic regulatory protein</fullName>
    </submittedName>
</protein>
<dbReference type="GO" id="GO:0030170">
    <property type="term" value="F:pyridoxal phosphate binding"/>
    <property type="evidence" value="ECO:0007669"/>
    <property type="project" value="UniProtKB-ARBA"/>
</dbReference>
<organism evidence="6 7">
    <name type="scientific">Kosmotoga pacifica</name>
    <dbReference type="NCBI Taxonomy" id="1330330"/>
    <lineage>
        <taxon>Bacteria</taxon>
        <taxon>Thermotogati</taxon>
        <taxon>Thermotogota</taxon>
        <taxon>Thermotogae</taxon>
        <taxon>Kosmotogales</taxon>
        <taxon>Kosmotogaceae</taxon>
        <taxon>Kosmotoga</taxon>
    </lineage>
</organism>
<dbReference type="OrthoDB" id="9810913at2"/>
<evidence type="ECO:0000313" key="6">
    <source>
        <dbReference type="EMBL" id="AKI96521.1"/>
    </source>
</evidence>
<feature type="active site" description="Proton acceptor" evidence="3">
    <location>
        <position position="196"/>
    </location>
</feature>
<dbReference type="Gene3D" id="3.40.640.10">
    <property type="entry name" value="Type I PLP-dependent aspartate aminotransferase-like (Major domain)"/>
    <property type="match status" value="1"/>
</dbReference>
<dbReference type="Gene3D" id="3.90.1150.10">
    <property type="entry name" value="Aspartate Aminotransferase, domain 1"/>
    <property type="match status" value="1"/>
</dbReference>
<dbReference type="InterPro" id="IPR015421">
    <property type="entry name" value="PyrdxlP-dep_Trfase_major"/>
</dbReference>
<dbReference type="Proteomes" id="UP000035159">
    <property type="component" value="Chromosome"/>
</dbReference>
<dbReference type="STRING" id="1330330.IX53_00310"/>
<evidence type="ECO:0000256" key="2">
    <source>
        <dbReference type="ARBA" id="ARBA00037999"/>
    </source>
</evidence>
<dbReference type="KEGG" id="kpf:IX53_00310"/>
<dbReference type="GO" id="GO:0008483">
    <property type="term" value="F:transaminase activity"/>
    <property type="evidence" value="ECO:0007669"/>
    <property type="project" value="TreeGrafter"/>
</dbReference>